<evidence type="ECO:0000313" key="3">
    <source>
        <dbReference type="EMBL" id="HIR93712.1"/>
    </source>
</evidence>
<feature type="region of interest" description="Disordered" evidence="1">
    <location>
        <begin position="54"/>
        <end position="83"/>
    </location>
</feature>
<dbReference type="InterPro" id="IPR051398">
    <property type="entry name" value="Polysacch_Deacetylase"/>
</dbReference>
<gene>
    <name evidence="3" type="ORF">IAB98_09875</name>
</gene>
<dbReference type="Gene3D" id="3.20.20.370">
    <property type="entry name" value="Glycoside hydrolase/deacetylase"/>
    <property type="match status" value="1"/>
</dbReference>
<dbReference type="EMBL" id="DVHU01000089">
    <property type="protein sequence ID" value="HIR93712.1"/>
    <property type="molecule type" value="Genomic_DNA"/>
</dbReference>
<sequence length="498" mass="56090">MIRVKNEKLSSKERRRKKKKKRIIIKTVILLVLLVILGVGLWLVYNNMNSTEDKGIPEQTTGGDEIEPSATPTPTKEAQEKPVSSDAAAIMEEAELLAMQYDYDGAMQKLMEVPDYQENSQVVAKIAEYQSTKDSCVAVKPENVTHIFYHSLVVEPEKAFDQSVPGWEGFCQWMTTVDEFNAITQQMYDNGYVLINLKDLANYTTDADGTIHFENSSPVMLPPGKKAFVMSLDDTCYYHTYDGHGIASRVVIGEDGKPTCEYIQDDGSVVTGDYDCIPLVDKFIEEHPDAAYKGARPTIALTGYNGILGYRTDGTYGDPNDDGEPLGYVRDSQQQDWLDEHPNFNWEKECQDAKAVVDVLKAEGWSFASHTWGHHKVADLSYEGLVKDTERFQKYVDPLIGGTDIIIFAHGQDLTSGGDYTADNQKFTYLKSKGYNYFCNVDSAQYFVQVRDNYVRQGRRNLDGYRLWNDVHGTTNKTSDLFDANSVLDSKRTTVPDL</sequence>
<dbReference type="AlphaFoldDB" id="A0A9D1EL83"/>
<accession>A0A9D1EL83</accession>
<evidence type="ECO:0000256" key="1">
    <source>
        <dbReference type="SAM" id="MobiDB-lite"/>
    </source>
</evidence>
<dbReference type="GO" id="GO:0005975">
    <property type="term" value="P:carbohydrate metabolic process"/>
    <property type="evidence" value="ECO:0007669"/>
    <property type="project" value="InterPro"/>
</dbReference>
<dbReference type="Proteomes" id="UP000886841">
    <property type="component" value="Unassembled WGS sequence"/>
</dbReference>
<dbReference type="SUPFAM" id="SSF88713">
    <property type="entry name" value="Glycoside hydrolase/deacetylase"/>
    <property type="match status" value="1"/>
</dbReference>
<reference evidence="3" key="1">
    <citation type="submission" date="2020-10" db="EMBL/GenBank/DDBJ databases">
        <authorList>
            <person name="Gilroy R."/>
        </authorList>
    </citation>
    <scope>NUCLEOTIDE SEQUENCE</scope>
    <source>
        <strain evidence="3">ChiSxjej1B13-7041</strain>
    </source>
</reference>
<feature type="transmembrane region" description="Helical" evidence="2">
    <location>
        <begin position="23"/>
        <end position="45"/>
    </location>
</feature>
<comment type="caution">
    <text evidence="3">The sequence shown here is derived from an EMBL/GenBank/DDBJ whole genome shotgun (WGS) entry which is preliminary data.</text>
</comment>
<proteinExistence type="predicted"/>
<organism evidence="3 4">
    <name type="scientific">Candidatus Egerieimonas intestinavium</name>
    <dbReference type="NCBI Taxonomy" id="2840777"/>
    <lineage>
        <taxon>Bacteria</taxon>
        <taxon>Bacillati</taxon>
        <taxon>Bacillota</taxon>
        <taxon>Clostridia</taxon>
        <taxon>Lachnospirales</taxon>
        <taxon>Lachnospiraceae</taxon>
        <taxon>Lachnospiraceae incertae sedis</taxon>
        <taxon>Candidatus Egerieimonas</taxon>
    </lineage>
</organism>
<dbReference type="InterPro" id="IPR011330">
    <property type="entry name" value="Glyco_hydro/deAcase_b/a-brl"/>
</dbReference>
<evidence type="ECO:0000256" key="2">
    <source>
        <dbReference type="SAM" id="Phobius"/>
    </source>
</evidence>
<name>A0A9D1EL83_9FIRM</name>
<dbReference type="PANTHER" id="PTHR34216:SF3">
    <property type="entry name" value="POLY-BETA-1,6-N-ACETYL-D-GLUCOSAMINE N-DEACETYLASE"/>
    <property type="match status" value="1"/>
</dbReference>
<keyword evidence="2" id="KW-1133">Transmembrane helix</keyword>
<protein>
    <submittedName>
        <fullName evidence="3">Polysaccharide deacetylase</fullName>
    </submittedName>
</protein>
<evidence type="ECO:0000313" key="4">
    <source>
        <dbReference type="Proteomes" id="UP000886841"/>
    </source>
</evidence>
<dbReference type="PANTHER" id="PTHR34216">
    <property type="match status" value="1"/>
</dbReference>
<reference evidence="3" key="2">
    <citation type="journal article" date="2021" name="PeerJ">
        <title>Extensive microbial diversity within the chicken gut microbiome revealed by metagenomics and culture.</title>
        <authorList>
            <person name="Gilroy R."/>
            <person name="Ravi A."/>
            <person name="Getino M."/>
            <person name="Pursley I."/>
            <person name="Horton D.L."/>
            <person name="Alikhan N.F."/>
            <person name="Baker D."/>
            <person name="Gharbi K."/>
            <person name="Hall N."/>
            <person name="Watson M."/>
            <person name="Adriaenssens E.M."/>
            <person name="Foster-Nyarko E."/>
            <person name="Jarju S."/>
            <person name="Secka A."/>
            <person name="Antonio M."/>
            <person name="Oren A."/>
            <person name="Chaudhuri R.R."/>
            <person name="La Ragione R."/>
            <person name="Hildebrand F."/>
            <person name="Pallen M.J."/>
        </authorList>
    </citation>
    <scope>NUCLEOTIDE SEQUENCE</scope>
    <source>
        <strain evidence="3">ChiSxjej1B13-7041</strain>
    </source>
</reference>
<keyword evidence="2" id="KW-0472">Membrane</keyword>
<keyword evidence="2" id="KW-0812">Transmembrane</keyword>